<dbReference type="InterPro" id="IPR000711">
    <property type="entry name" value="ATPase_OSCP/dsu"/>
</dbReference>
<geneLocation type="chloroplast" evidence="9"/>
<proteinExistence type="inferred from homology"/>
<dbReference type="GeneID" id="67279464"/>
<dbReference type="PANTHER" id="PTHR11910">
    <property type="entry name" value="ATP SYNTHASE DELTA CHAIN"/>
    <property type="match status" value="1"/>
</dbReference>
<comment type="subunit">
    <text evidence="8">F-type ATPases have 2 components, F(1) - the catalytic core - and F(0) - the membrane proton channel. F(1) has five subunits: alpha(3), beta(3), gamma(1), delta(1), epsilon(1). CF(0) has four main subunits: a(1), b(1), b'(1) and c(10-14). The alpha and beta chains form an alternating ring which encloses part of the gamma chain. F(1) is attached to F(0) by a central stalk formed by the gamma and epsilon chains, while a peripheral stalk is formed by the delta, b and b' chains.</text>
</comment>
<dbReference type="PRINTS" id="PR00125">
    <property type="entry name" value="ATPASEDELTA"/>
</dbReference>
<dbReference type="Gene3D" id="1.10.520.20">
    <property type="entry name" value="N-terminal domain of the delta subunit of the F1F0-ATP synthase"/>
    <property type="match status" value="1"/>
</dbReference>
<dbReference type="AlphaFoldDB" id="A0A896SQI8"/>
<keyword evidence="4 8" id="KW-0375">Hydrogen ion transport</keyword>
<evidence type="ECO:0000256" key="7">
    <source>
        <dbReference type="ARBA" id="ARBA00023310"/>
    </source>
</evidence>
<evidence type="ECO:0000256" key="2">
    <source>
        <dbReference type="ARBA" id="ARBA00007046"/>
    </source>
</evidence>
<evidence type="ECO:0000256" key="8">
    <source>
        <dbReference type="HAMAP-Rule" id="MF_01416"/>
    </source>
</evidence>
<reference evidence="9" key="1">
    <citation type="submission" date="2020-11" db="EMBL/GenBank/DDBJ databases">
        <authorList>
            <person name="Paiano M.O."/>
        </authorList>
    </citation>
    <scope>NUCLEOTIDE SEQUENCE</scope>
</reference>
<gene>
    <name evidence="8 9" type="primary">atpD</name>
</gene>
<dbReference type="Pfam" id="PF00213">
    <property type="entry name" value="OSCP"/>
    <property type="match status" value="1"/>
</dbReference>
<dbReference type="InterPro" id="IPR026015">
    <property type="entry name" value="ATP_synth_OSCP/delta_N_sf"/>
</dbReference>
<keyword evidence="9" id="KW-0934">Plastid</keyword>
<dbReference type="SUPFAM" id="SSF47928">
    <property type="entry name" value="N-terminal domain of the delta subunit of the F1F0-ATP synthase"/>
    <property type="match status" value="1"/>
</dbReference>
<comment type="similarity">
    <text evidence="2 8">Belongs to the ATPase delta chain family.</text>
</comment>
<organism evidence="9">
    <name type="scientific">Chondria tumulosa</name>
    <dbReference type="NCBI Taxonomy" id="2740715"/>
    <lineage>
        <taxon>Eukaryota</taxon>
        <taxon>Rhodophyta</taxon>
        <taxon>Florideophyceae</taxon>
        <taxon>Rhodymeniophycidae</taxon>
        <taxon>Ceramiales</taxon>
        <taxon>Rhodomelaceae</taxon>
        <taxon>Chondrieae</taxon>
        <taxon>Chondria</taxon>
    </lineage>
</organism>
<evidence type="ECO:0000313" key="9">
    <source>
        <dbReference type="EMBL" id="QSD57096.1"/>
    </source>
</evidence>
<evidence type="ECO:0000256" key="3">
    <source>
        <dbReference type="ARBA" id="ARBA00022448"/>
    </source>
</evidence>
<protein>
    <recommendedName>
        <fullName evidence="8">ATP synthase subunit delta, chloroplastic</fullName>
    </recommendedName>
    <alternativeName>
        <fullName evidence="8">ATP synthase F(1) sector subunit delta</fullName>
    </alternativeName>
    <alternativeName>
        <fullName evidence="8">F-type ATPase subunit delta</fullName>
    </alternativeName>
</protein>
<sequence length="184" mass="20724">MSNQNLNNKIAIPYAEALLSFAKEKDLIGEITQDLSSISVVLSESKDLQNFFFNPLVSNLLKRDTIKQLFKNQVNDFILNFLLILVDRRRISSLSIIIDKYLQLVYELKSISIAELSSAIDLNDLQQETLVQQIKLLTKTNEVKLLVNKNPDLIGGFIIKIGSKIIDASLLGKLNRISLYLSAS</sequence>
<dbReference type="GO" id="GO:0045259">
    <property type="term" value="C:proton-transporting ATP synthase complex"/>
    <property type="evidence" value="ECO:0007669"/>
    <property type="project" value="UniProtKB-KW"/>
</dbReference>
<dbReference type="GO" id="GO:0046933">
    <property type="term" value="F:proton-transporting ATP synthase activity, rotational mechanism"/>
    <property type="evidence" value="ECO:0007669"/>
    <property type="project" value="UniProtKB-UniRule"/>
</dbReference>
<accession>A0A896SQI8</accession>
<keyword evidence="8" id="KW-0139">CF(1)</keyword>
<comment type="subcellular location">
    <subcellularLocation>
        <location evidence="1">Membrane</location>
    </subcellularLocation>
    <subcellularLocation>
        <location evidence="8">Plastid</location>
        <location evidence="8">Chloroplast thylakoid membrane</location>
        <topology evidence="8">Peripheral membrane protein</topology>
    </subcellularLocation>
</comment>
<evidence type="ECO:0000256" key="6">
    <source>
        <dbReference type="ARBA" id="ARBA00023136"/>
    </source>
</evidence>
<evidence type="ECO:0000256" key="5">
    <source>
        <dbReference type="ARBA" id="ARBA00023065"/>
    </source>
</evidence>
<evidence type="ECO:0000256" key="4">
    <source>
        <dbReference type="ARBA" id="ARBA00022781"/>
    </source>
</evidence>
<dbReference type="HAMAP" id="MF_01416">
    <property type="entry name" value="ATP_synth_delta_bact"/>
    <property type="match status" value="1"/>
</dbReference>
<evidence type="ECO:0000256" key="1">
    <source>
        <dbReference type="ARBA" id="ARBA00004370"/>
    </source>
</evidence>
<comment type="function">
    <text evidence="8">This protein is part of the stalk that links CF(0) to CF(1). It either transmits conformational changes from CF(0) to CF(1) or is implicated in proton conduction.</text>
</comment>
<dbReference type="GO" id="GO:0009535">
    <property type="term" value="C:chloroplast thylakoid membrane"/>
    <property type="evidence" value="ECO:0007669"/>
    <property type="project" value="UniProtKB-SubCell"/>
</dbReference>
<keyword evidence="9" id="KW-0150">Chloroplast</keyword>
<dbReference type="EMBL" id="MW309501">
    <property type="protein sequence ID" value="QSD57096.1"/>
    <property type="molecule type" value="Genomic_DNA"/>
</dbReference>
<keyword evidence="7 8" id="KW-0066">ATP synthesis</keyword>
<dbReference type="RefSeq" id="YP_010170955.1">
    <property type="nucleotide sequence ID" value="NC_057618.1"/>
</dbReference>
<keyword evidence="8" id="KW-0793">Thylakoid</keyword>
<dbReference type="NCBIfam" id="TIGR01145">
    <property type="entry name" value="ATP_synt_delta"/>
    <property type="match status" value="1"/>
</dbReference>
<comment type="function">
    <text evidence="8">F(1)F(0) ATP synthase produces ATP from ADP in the presence of a proton or sodium gradient. F-type ATPases consist of two structural domains, F(1) containing the extramembraneous catalytic core and F(0) containing the membrane proton channel, linked together by a central stalk and a peripheral stalk. During catalysis, ATP synthesis in the catalytic domain of F(1) is coupled via a rotary mechanism of the central stalk subunits to proton translocation.</text>
</comment>
<name>A0A896SQI8_9FLOR</name>
<keyword evidence="6 8" id="KW-0472">Membrane</keyword>
<keyword evidence="3 8" id="KW-0813">Transport</keyword>
<keyword evidence="5 8" id="KW-0406">Ion transport</keyword>